<dbReference type="SUPFAM" id="SSF110111">
    <property type="entry name" value="Ctag/Cox11"/>
    <property type="match status" value="1"/>
</dbReference>
<comment type="function">
    <text evidence="1">Exerts its effect at some terminal stage of cytochrome c oxidase synthesis, probably by being involved in the insertion of the copper B into subunit I.</text>
</comment>
<dbReference type="RefSeq" id="WP_394608508.1">
    <property type="nucleotide sequence ID" value="NZ_JBIHSJ010000004.1"/>
</dbReference>
<comment type="caution">
    <text evidence="12">The sequence shown here is derived from an EMBL/GenBank/DDBJ whole genome shotgun (WGS) entry which is preliminary data.</text>
</comment>
<accession>A0ABW7IZ18</accession>
<organism evidence="12 13">
    <name type="scientific">Vibrio rumoiensis</name>
    <dbReference type="NCBI Taxonomy" id="76258"/>
    <lineage>
        <taxon>Bacteria</taxon>
        <taxon>Pseudomonadati</taxon>
        <taxon>Pseudomonadota</taxon>
        <taxon>Gammaproteobacteria</taxon>
        <taxon>Vibrionales</taxon>
        <taxon>Vibrionaceae</taxon>
        <taxon>Vibrio</taxon>
    </lineage>
</organism>
<keyword evidence="7 11" id="KW-1133">Transmembrane helix</keyword>
<proteinExistence type="inferred from homology"/>
<dbReference type="Pfam" id="PF04442">
    <property type="entry name" value="CtaG_Cox11"/>
    <property type="match status" value="1"/>
</dbReference>
<evidence type="ECO:0000313" key="13">
    <source>
        <dbReference type="Proteomes" id="UP001607151"/>
    </source>
</evidence>
<evidence type="ECO:0000256" key="5">
    <source>
        <dbReference type="ARBA" id="ARBA00022692"/>
    </source>
</evidence>
<evidence type="ECO:0000256" key="6">
    <source>
        <dbReference type="ARBA" id="ARBA00022968"/>
    </source>
</evidence>
<keyword evidence="5 11" id="KW-0812">Transmembrane</keyword>
<evidence type="ECO:0000256" key="9">
    <source>
        <dbReference type="ARBA" id="ARBA00023136"/>
    </source>
</evidence>
<reference evidence="12 13" key="1">
    <citation type="submission" date="2024-10" db="EMBL/GenBank/DDBJ databases">
        <authorList>
            <person name="Yibar A."/>
            <person name="Saticioglu I.B."/>
            <person name="Duman M."/>
            <person name="Ajmi N."/>
            <person name="Gurler F."/>
            <person name="Ay H."/>
            <person name="Onuk E."/>
            <person name="Guler S."/>
            <person name="Romalde J.L."/>
        </authorList>
    </citation>
    <scope>NUCLEOTIDE SEQUENCE [LARGE SCALE GENOMIC DNA]</scope>
    <source>
        <strain evidence="12 13">14-MA-B</strain>
    </source>
</reference>
<evidence type="ECO:0000256" key="2">
    <source>
        <dbReference type="ARBA" id="ARBA00004382"/>
    </source>
</evidence>
<dbReference type="EMBL" id="JBIHSN010000003">
    <property type="protein sequence ID" value="MFH0266915.1"/>
    <property type="molecule type" value="Genomic_DNA"/>
</dbReference>
<comment type="similarity">
    <text evidence="3">Belongs to the COX11/CtaG family.</text>
</comment>
<comment type="subcellular location">
    <subcellularLocation>
        <location evidence="2">Cell inner membrane</location>
        <topology evidence="2">Single-pass type II membrane protein</topology>
        <orientation evidence="2">Periplasmic side</orientation>
    </subcellularLocation>
</comment>
<evidence type="ECO:0000256" key="1">
    <source>
        <dbReference type="ARBA" id="ARBA00004007"/>
    </source>
</evidence>
<dbReference type="NCBIfam" id="NF003465">
    <property type="entry name" value="PRK05089.1"/>
    <property type="match status" value="1"/>
</dbReference>
<evidence type="ECO:0000256" key="4">
    <source>
        <dbReference type="ARBA" id="ARBA00015384"/>
    </source>
</evidence>
<dbReference type="PANTHER" id="PTHR21320">
    <property type="entry name" value="CYTOCHROME C OXIDASE ASSEMBLY PROTEIN COX11-RELATED"/>
    <property type="match status" value="1"/>
</dbReference>
<protein>
    <recommendedName>
        <fullName evidence="4">Cytochrome c oxidase assembly protein CtaG</fullName>
    </recommendedName>
</protein>
<keyword evidence="13" id="KW-1185">Reference proteome</keyword>
<name>A0ABW7IZ18_9VIBR</name>
<feature type="region of interest" description="Disordered" evidence="10">
    <location>
        <begin position="180"/>
        <end position="229"/>
    </location>
</feature>
<dbReference type="PANTHER" id="PTHR21320:SF3">
    <property type="entry name" value="CYTOCHROME C OXIDASE ASSEMBLY PROTEIN COX11, MITOCHONDRIAL-RELATED"/>
    <property type="match status" value="1"/>
</dbReference>
<keyword evidence="8" id="KW-0186">Copper</keyword>
<feature type="compositionally biased region" description="Polar residues" evidence="10">
    <location>
        <begin position="218"/>
        <end position="229"/>
    </location>
</feature>
<evidence type="ECO:0000256" key="3">
    <source>
        <dbReference type="ARBA" id="ARBA00009620"/>
    </source>
</evidence>
<evidence type="ECO:0000256" key="8">
    <source>
        <dbReference type="ARBA" id="ARBA00023008"/>
    </source>
</evidence>
<dbReference type="InterPro" id="IPR007533">
    <property type="entry name" value="Cyt_c_oxidase_assmbl_CtaG"/>
</dbReference>
<dbReference type="Gene3D" id="2.60.370.10">
    <property type="entry name" value="Ctag/Cox11"/>
    <property type="match status" value="1"/>
</dbReference>
<dbReference type="InterPro" id="IPR023471">
    <property type="entry name" value="CtaG/Cox11_dom_sf"/>
</dbReference>
<keyword evidence="6" id="KW-0735">Signal-anchor</keyword>
<sequence>MTNQSNIAKSNKKLIGYLLLGVVGMFGFGFALVPLYDIMCQQLGINGKTNTVAASTQGIQVDKSRVVRVQFMANVSPDMPWQFEPVQAQMDVHPGEVIKTSYRAVNNSNVAMIGQAVPSIAPGLAATHFNKVECFCFHHQPLAGKAEAELPVIFYVDNDLPTSVNRLTLSYTLYDITKNESPSAKAPNTAKAQVPRASKDLKSNNVVSLSRGAPESFAQPSDSSLNERN</sequence>
<dbReference type="PIRSF" id="PIRSF005413">
    <property type="entry name" value="COX11"/>
    <property type="match status" value="1"/>
</dbReference>
<evidence type="ECO:0000256" key="7">
    <source>
        <dbReference type="ARBA" id="ARBA00022989"/>
    </source>
</evidence>
<evidence type="ECO:0000313" key="12">
    <source>
        <dbReference type="EMBL" id="MFH0266915.1"/>
    </source>
</evidence>
<keyword evidence="9 11" id="KW-0472">Membrane</keyword>
<evidence type="ECO:0000256" key="11">
    <source>
        <dbReference type="SAM" id="Phobius"/>
    </source>
</evidence>
<evidence type="ECO:0000256" key="10">
    <source>
        <dbReference type="SAM" id="MobiDB-lite"/>
    </source>
</evidence>
<gene>
    <name evidence="12" type="ORF">ACGRQ9_15830</name>
</gene>
<dbReference type="Proteomes" id="UP001607151">
    <property type="component" value="Unassembled WGS sequence"/>
</dbReference>
<feature type="transmembrane region" description="Helical" evidence="11">
    <location>
        <begin position="14"/>
        <end position="36"/>
    </location>
</feature>